<dbReference type="AlphaFoldDB" id="A0A0M7B9W0"/>
<dbReference type="PANTHER" id="PTHR44591:SF3">
    <property type="entry name" value="RESPONSE REGULATORY DOMAIN-CONTAINING PROTEIN"/>
    <property type="match status" value="1"/>
</dbReference>
<dbReference type="Gene3D" id="3.40.50.2300">
    <property type="match status" value="1"/>
</dbReference>
<proteinExistence type="predicted"/>
<accession>A0A0M7B9W0</accession>
<feature type="modified residue" description="4-aspartylphosphate" evidence="2">
    <location>
        <position position="82"/>
    </location>
</feature>
<name>A0A0M7B9W0_9RHOB</name>
<dbReference type="PROSITE" id="PS50110">
    <property type="entry name" value="RESPONSE_REGULATORY"/>
    <property type="match status" value="1"/>
</dbReference>
<evidence type="ECO:0000259" key="4">
    <source>
        <dbReference type="PROSITE" id="PS50110"/>
    </source>
</evidence>
<evidence type="ECO:0000256" key="1">
    <source>
        <dbReference type="ARBA" id="ARBA00022553"/>
    </source>
</evidence>
<dbReference type="Proteomes" id="UP000049455">
    <property type="component" value="Unassembled WGS sequence"/>
</dbReference>
<protein>
    <submittedName>
        <fullName evidence="5">Transcriptional regulatory protein PhoP</fullName>
    </submittedName>
</protein>
<dbReference type="STRING" id="313367.JSE7799_01882"/>
<evidence type="ECO:0000313" key="6">
    <source>
        <dbReference type="Proteomes" id="UP000049455"/>
    </source>
</evidence>
<evidence type="ECO:0000313" key="5">
    <source>
        <dbReference type="EMBL" id="CUH39161.1"/>
    </source>
</evidence>
<dbReference type="PANTHER" id="PTHR44591">
    <property type="entry name" value="STRESS RESPONSE REGULATOR PROTEIN 1"/>
    <property type="match status" value="1"/>
</dbReference>
<dbReference type="RefSeq" id="WP_083480431.1">
    <property type="nucleotide sequence ID" value="NZ_CYPR01000113.1"/>
</dbReference>
<dbReference type="SMART" id="SM00448">
    <property type="entry name" value="REC"/>
    <property type="match status" value="1"/>
</dbReference>
<dbReference type="EMBL" id="CYPR01000113">
    <property type="protein sequence ID" value="CUH39161.1"/>
    <property type="molecule type" value="Genomic_DNA"/>
</dbReference>
<organism evidence="5 6">
    <name type="scientific">Jannaschia seosinensis</name>
    <dbReference type="NCBI Taxonomy" id="313367"/>
    <lineage>
        <taxon>Bacteria</taxon>
        <taxon>Pseudomonadati</taxon>
        <taxon>Pseudomonadota</taxon>
        <taxon>Alphaproteobacteria</taxon>
        <taxon>Rhodobacterales</taxon>
        <taxon>Roseobacteraceae</taxon>
        <taxon>Jannaschia</taxon>
    </lineage>
</organism>
<dbReference type="Pfam" id="PF00072">
    <property type="entry name" value="Response_reg"/>
    <property type="match status" value="1"/>
</dbReference>
<dbReference type="InterPro" id="IPR001789">
    <property type="entry name" value="Sig_transdc_resp-reg_receiver"/>
</dbReference>
<dbReference type="CDD" id="cd00156">
    <property type="entry name" value="REC"/>
    <property type="match status" value="1"/>
</dbReference>
<dbReference type="GO" id="GO:0000160">
    <property type="term" value="P:phosphorelay signal transduction system"/>
    <property type="evidence" value="ECO:0007669"/>
    <property type="project" value="InterPro"/>
</dbReference>
<gene>
    <name evidence="5" type="primary">phoP</name>
    <name evidence="5" type="ORF">JSE7799_01882</name>
</gene>
<dbReference type="InterPro" id="IPR050595">
    <property type="entry name" value="Bact_response_regulator"/>
</dbReference>
<evidence type="ECO:0000256" key="2">
    <source>
        <dbReference type="PROSITE-ProRule" id="PRU00169"/>
    </source>
</evidence>
<feature type="region of interest" description="Disordered" evidence="3">
    <location>
        <begin position="1"/>
        <end position="24"/>
    </location>
</feature>
<dbReference type="SUPFAM" id="SSF52172">
    <property type="entry name" value="CheY-like"/>
    <property type="match status" value="1"/>
</dbReference>
<feature type="domain" description="Response regulatory" evidence="4">
    <location>
        <begin position="33"/>
        <end position="148"/>
    </location>
</feature>
<keyword evidence="1 2" id="KW-0597">Phosphoprotein</keyword>
<evidence type="ECO:0000256" key="3">
    <source>
        <dbReference type="SAM" id="MobiDB-lite"/>
    </source>
</evidence>
<keyword evidence="6" id="KW-1185">Reference proteome</keyword>
<sequence>MPNSDSTRTDIAKPTDFALRPAPTPQRPLLGQTVLLVEDSRYASEAIRLLSLRSGARIRRADCIASAERHLLTYRAGVAIVDLGLPDGSGLELIARLANATQRPDVILATSGQAADVVEEDALAAGADGFLPKPVESLESFQQLILRHLPSALWPRGLRIVGSETIEPDTLALTEDLIRAERMAEEASATPAFIANFLAGLARTGRDPALLAEAEGLASRTLDDIRPALRRMIEARRETKSAI</sequence>
<dbReference type="OrthoDB" id="7831674at2"/>
<dbReference type="InterPro" id="IPR011006">
    <property type="entry name" value="CheY-like_superfamily"/>
</dbReference>
<reference evidence="5 6" key="1">
    <citation type="submission" date="2015-09" db="EMBL/GenBank/DDBJ databases">
        <authorList>
            <person name="Jackson K.R."/>
            <person name="Lunt B.L."/>
            <person name="Fisher J.N.B."/>
            <person name="Gardner A.V."/>
            <person name="Bailey M.E."/>
            <person name="Deus L.M."/>
            <person name="Earl A.S."/>
            <person name="Gibby P.D."/>
            <person name="Hartmann K.A."/>
            <person name="Liu J.E."/>
            <person name="Manci A.M."/>
            <person name="Nielsen D.A."/>
            <person name="Solomon M.B."/>
            <person name="Breakwell D.P."/>
            <person name="Burnett S.H."/>
            <person name="Grose J.H."/>
        </authorList>
    </citation>
    <scope>NUCLEOTIDE SEQUENCE [LARGE SCALE GENOMIC DNA]</scope>
    <source>
        <strain evidence="5 6">CECT 7799</strain>
    </source>
</reference>